<dbReference type="OrthoDB" id="5069333at2759"/>
<dbReference type="Pfam" id="PF11951">
    <property type="entry name" value="Fungal_trans_2"/>
    <property type="match status" value="1"/>
</dbReference>
<evidence type="ECO:0000256" key="1">
    <source>
        <dbReference type="ARBA" id="ARBA00004123"/>
    </source>
</evidence>
<dbReference type="Proteomes" id="UP000078559">
    <property type="component" value="Chromosome 3"/>
</dbReference>
<dbReference type="PANTHER" id="PTHR37534">
    <property type="entry name" value="TRANSCRIPTIONAL ACTIVATOR PROTEIN UGA3"/>
    <property type="match status" value="1"/>
</dbReference>
<protein>
    <recommendedName>
        <fullName evidence="9">Fungal-specific transcription factor domain-containing protein</fullName>
    </recommendedName>
</protein>
<comment type="subcellular location">
    <subcellularLocation>
        <location evidence="1">Nucleus</location>
    </subcellularLocation>
</comment>
<evidence type="ECO:0000256" key="4">
    <source>
        <dbReference type="ARBA" id="ARBA00023125"/>
    </source>
</evidence>
<dbReference type="GO" id="GO:0003700">
    <property type="term" value="F:DNA-binding transcription factor activity"/>
    <property type="evidence" value="ECO:0007669"/>
    <property type="project" value="TreeGrafter"/>
</dbReference>
<keyword evidence="2" id="KW-0862">Zinc</keyword>
<name>A0A194VTB7_CYTMA</name>
<keyword evidence="6" id="KW-0539">Nucleus</keyword>
<accession>A0A194VTB7</accession>
<keyword evidence="3" id="KW-0805">Transcription regulation</keyword>
<evidence type="ECO:0000256" key="3">
    <source>
        <dbReference type="ARBA" id="ARBA00023015"/>
    </source>
</evidence>
<dbReference type="GO" id="GO:0005634">
    <property type="term" value="C:nucleus"/>
    <property type="evidence" value="ECO:0007669"/>
    <property type="project" value="UniProtKB-SubCell"/>
</dbReference>
<dbReference type="AlphaFoldDB" id="A0A194VTB7"/>
<dbReference type="InterPro" id="IPR021858">
    <property type="entry name" value="Fun_TF"/>
</dbReference>
<organism evidence="7 8">
    <name type="scientific">Cytospora mali</name>
    <name type="common">Apple Valsa canker fungus</name>
    <name type="synonym">Valsa mali</name>
    <dbReference type="NCBI Taxonomy" id="578113"/>
    <lineage>
        <taxon>Eukaryota</taxon>
        <taxon>Fungi</taxon>
        <taxon>Dikarya</taxon>
        <taxon>Ascomycota</taxon>
        <taxon>Pezizomycotina</taxon>
        <taxon>Sordariomycetes</taxon>
        <taxon>Sordariomycetidae</taxon>
        <taxon>Diaporthales</taxon>
        <taxon>Cytosporaceae</taxon>
        <taxon>Cytospora</taxon>
    </lineage>
</organism>
<proteinExistence type="predicted"/>
<gene>
    <name evidence="7" type="ORF">VM1G_03566</name>
</gene>
<evidence type="ECO:0000256" key="5">
    <source>
        <dbReference type="ARBA" id="ARBA00023163"/>
    </source>
</evidence>
<evidence type="ECO:0000313" key="7">
    <source>
        <dbReference type="EMBL" id="KUI67173.1"/>
    </source>
</evidence>
<evidence type="ECO:0000256" key="2">
    <source>
        <dbReference type="ARBA" id="ARBA00022833"/>
    </source>
</evidence>
<dbReference type="EMBL" id="CM003100">
    <property type="protein sequence ID" value="KUI67173.1"/>
    <property type="molecule type" value="Genomic_DNA"/>
</dbReference>
<evidence type="ECO:0000256" key="6">
    <source>
        <dbReference type="ARBA" id="ARBA00023242"/>
    </source>
</evidence>
<sequence>MFLNVAFRDFEDVTSGQGIDLVDLGLTTVLDMQRTRGPFCQPPKLCGPSLRPTGLPAMKISSKEARLWDYFVNFITPQCAVRLAANPYRSVVLRIAAAAPGGPLFQCLMAIAASQMYNLRHGEPGTSTWEFRALALKSLRSHLDVNQHGPEEAIVTIVMMSFLEILEDCSPSWIVHADFGERLLASHTTLMVTNPDLYHFLATWLIVHNVLASTAWGKSGSVKTTAMLDSVNEDYVQTLTGCSKSMLCLLADITALADPDGSRSPAPGGDQMPACERTEGIDARAAAKRERDRMERQLCHVHPVSIADPTVGNEIRAISELKRLATLMYLYARIDDSSPYEPHMARLTEEILEILPGIPLRTNTVLWPLFILGTLGVRPESDDHRKIVLHMLDALQKTRQLGCVKKARQIIGDVWKARDLRTADAIKGWSILEGRHRNISLA</sequence>
<evidence type="ECO:0000313" key="8">
    <source>
        <dbReference type="Proteomes" id="UP000078559"/>
    </source>
</evidence>
<dbReference type="GO" id="GO:0045944">
    <property type="term" value="P:positive regulation of transcription by RNA polymerase II"/>
    <property type="evidence" value="ECO:0007669"/>
    <property type="project" value="TreeGrafter"/>
</dbReference>
<keyword evidence="5" id="KW-0804">Transcription</keyword>
<keyword evidence="8" id="KW-1185">Reference proteome</keyword>
<dbReference type="SMR" id="A0A194VTB7"/>
<keyword evidence="4" id="KW-0238">DNA-binding</keyword>
<reference evidence="7" key="1">
    <citation type="submission" date="2014-12" db="EMBL/GenBank/DDBJ databases">
        <title>Genome Sequence of Valsa Canker Pathogens Uncovers a Specific Adaption of Colonization on Woody Bark.</title>
        <authorList>
            <person name="Yin Z."/>
            <person name="Liu H."/>
            <person name="Gao X."/>
            <person name="Li Z."/>
            <person name="Song N."/>
            <person name="Ke X."/>
            <person name="Dai Q."/>
            <person name="Wu Y."/>
            <person name="Sun Y."/>
            <person name="Xu J.-R."/>
            <person name="Kang Z.K."/>
            <person name="Wang L."/>
            <person name="Huang L."/>
        </authorList>
    </citation>
    <scope>NUCLEOTIDE SEQUENCE [LARGE SCALE GENOMIC DNA]</scope>
    <source>
        <strain evidence="7">03-8</strain>
    </source>
</reference>
<evidence type="ECO:0008006" key="9">
    <source>
        <dbReference type="Google" id="ProtNLM"/>
    </source>
</evidence>
<dbReference type="PANTHER" id="PTHR37534:SF49">
    <property type="entry name" value="LYSINE BIOSYNTHESIS REGULATORY PROTEIN LYS14"/>
    <property type="match status" value="1"/>
</dbReference>
<dbReference type="GO" id="GO:0000976">
    <property type="term" value="F:transcription cis-regulatory region binding"/>
    <property type="evidence" value="ECO:0007669"/>
    <property type="project" value="TreeGrafter"/>
</dbReference>